<evidence type="ECO:0000313" key="7">
    <source>
        <dbReference type="EMBL" id="CAB3374682.1"/>
    </source>
</evidence>
<comment type="cofactor">
    <cofactor evidence="5">
        <name>a divalent metal cation</name>
        <dbReference type="ChEBI" id="CHEBI:60240"/>
    </cofactor>
    <text evidence="5">Binds 2 divalent metal cations per subunit.</text>
</comment>
<evidence type="ECO:0000256" key="6">
    <source>
        <dbReference type="PROSITE-ProRule" id="PRU00679"/>
    </source>
</evidence>
<evidence type="ECO:0000256" key="5">
    <source>
        <dbReference type="PIRSR" id="PIRSR601559-52"/>
    </source>
</evidence>
<evidence type="ECO:0000256" key="1">
    <source>
        <dbReference type="ARBA" id="ARBA00020475"/>
    </source>
</evidence>
<dbReference type="EMBL" id="CADEPI010000102">
    <property type="protein sequence ID" value="CAB3374682.1"/>
    <property type="molecule type" value="Genomic_DNA"/>
</dbReference>
<evidence type="ECO:0000256" key="3">
    <source>
        <dbReference type="ARBA" id="ARBA00022801"/>
    </source>
</evidence>
<evidence type="ECO:0000313" key="8">
    <source>
        <dbReference type="Proteomes" id="UP000494165"/>
    </source>
</evidence>
<keyword evidence="2 5" id="KW-0479">Metal-binding</keyword>
<dbReference type="GO" id="GO:0008270">
    <property type="term" value="F:zinc ion binding"/>
    <property type="evidence" value="ECO:0007669"/>
    <property type="project" value="InterPro"/>
</dbReference>
<dbReference type="PANTHER" id="PTHR10819:SF3">
    <property type="entry name" value="PHOSPHOTRIESTERASE-RELATED PROTEIN"/>
    <property type="match status" value="1"/>
</dbReference>
<feature type="binding site" evidence="5">
    <location>
        <position position="182"/>
    </location>
    <ligand>
        <name>a divalent metal cation</name>
        <dbReference type="ChEBI" id="CHEBI:60240"/>
        <label>2</label>
    </ligand>
</feature>
<keyword evidence="3" id="KW-0378">Hydrolase</keyword>
<protein>
    <recommendedName>
        <fullName evidence="1">Phosphotriesterase-related protein</fullName>
    </recommendedName>
    <alternativeName>
        <fullName evidence="4">Parathion hydrolase-related protein</fullName>
    </alternativeName>
</protein>
<dbReference type="InterPro" id="IPR032466">
    <property type="entry name" value="Metal_Hydrolase"/>
</dbReference>
<evidence type="ECO:0000256" key="4">
    <source>
        <dbReference type="ARBA" id="ARBA00029607"/>
    </source>
</evidence>
<dbReference type="PANTHER" id="PTHR10819">
    <property type="entry name" value="PHOSPHOTRIESTERASE-RELATED"/>
    <property type="match status" value="1"/>
</dbReference>
<comment type="similarity">
    <text evidence="6">Belongs to the metallo-dependent hydrolases superfamily. Phosphotriesterase family.</text>
</comment>
<dbReference type="PROSITE" id="PS01322">
    <property type="entry name" value="PHOSPHOTRIESTERASE_1"/>
    <property type="match status" value="1"/>
</dbReference>
<evidence type="ECO:0000256" key="2">
    <source>
        <dbReference type="ARBA" id="ARBA00022723"/>
    </source>
</evidence>
<reference evidence="7 8" key="1">
    <citation type="submission" date="2020-04" db="EMBL/GenBank/DDBJ databases">
        <authorList>
            <person name="Alioto T."/>
            <person name="Alioto T."/>
            <person name="Gomez Garrido J."/>
        </authorList>
    </citation>
    <scope>NUCLEOTIDE SEQUENCE [LARGE SCALE GENOMIC DNA]</scope>
</reference>
<dbReference type="Gene3D" id="3.20.20.140">
    <property type="entry name" value="Metal-dependent hydrolases"/>
    <property type="match status" value="1"/>
</dbReference>
<proteinExistence type="inferred from homology"/>
<dbReference type="SUPFAM" id="SSF51556">
    <property type="entry name" value="Metallo-dependent hydrolases"/>
    <property type="match status" value="1"/>
</dbReference>
<dbReference type="AlphaFoldDB" id="A0A8S1CXR6"/>
<organism evidence="7 8">
    <name type="scientific">Cloeon dipterum</name>
    <dbReference type="NCBI Taxonomy" id="197152"/>
    <lineage>
        <taxon>Eukaryota</taxon>
        <taxon>Metazoa</taxon>
        <taxon>Ecdysozoa</taxon>
        <taxon>Arthropoda</taxon>
        <taxon>Hexapoda</taxon>
        <taxon>Insecta</taxon>
        <taxon>Pterygota</taxon>
        <taxon>Palaeoptera</taxon>
        <taxon>Ephemeroptera</taxon>
        <taxon>Pisciforma</taxon>
        <taxon>Baetidae</taxon>
        <taxon>Cloeon</taxon>
    </lineage>
</organism>
<feature type="binding site" evidence="5">
    <location>
        <position position="311"/>
    </location>
    <ligand>
        <name>a divalent metal cation</name>
        <dbReference type="ChEBI" id="CHEBI:60240"/>
        <label>1</label>
    </ligand>
</feature>
<feature type="binding site" evidence="5">
    <location>
        <position position="29"/>
    </location>
    <ligand>
        <name>a divalent metal cation</name>
        <dbReference type="ChEBI" id="CHEBI:60240"/>
        <label>1</label>
    </ligand>
</feature>
<dbReference type="Proteomes" id="UP000494165">
    <property type="component" value="Unassembled WGS sequence"/>
</dbReference>
<dbReference type="InterPro" id="IPR001559">
    <property type="entry name" value="Phosphotriesterase"/>
</dbReference>
<comment type="caution">
    <text evidence="6">Lacks conserved residue(s) required for the propagation of feature annotation.</text>
</comment>
<name>A0A8S1CXR6_9INSE</name>
<dbReference type="InterPro" id="IPR017947">
    <property type="entry name" value="AryldialkylPase_Zn-BS"/>
</dbReference>
<dbReference type="PROSITE" id="PS51347">
    <property type="entry name" value="PHOSPHOTRIESTERASE_2"/>
    <property type="match status" value="1"/>
</dbReference>
<dbReference type="Pfam" id="PF02126">
    <property type="entry name" value="PTE"/>
    <property type="match status" value="1"/>
</dbReference>
<feature type="binding site" evidence="5">
    <location>
        <position position="243"/>
    </location>
    <ligand>
        <name>a divalent metal cation</name>
        <dbReference type="ChEBI" id="CHEBI:60240"/>
        <label>2</label>
    </ligand>
</feature>
<feature type="binding site" evidence="5">
    <location>
        <position position="214"/>
    </location>
    <ligand>
        <name>a divalent metal cation</name>
        <dbReference type="ChEBI" id="CHEBI:60240"/>
        <label>2</label>
    </ligand>
</feature>
<sequence>MSTGKKFTVQTVLGQVNVEDLGHTLTHEHVSATVAEKPEVFYRRAPENVAKLPNFDDKSIHLGNAGLVRQYPYSNIFNMEFQNDSSNQAVLEDLKVFKSSGGGTIVENTCHGIGRNSAFMVKASKETGVNIVAGTGFYVQMSFGGSDSILSSSVEQLASIMRDELTVGVPEAPDVKCGVIAEIGSVWPITPFEKRAIEAAAVVQAELGVGVSFHPGRDSGAPEEIARIYLEAGGDRHKGVLSHLDRTLHTKEDLLSFAETGFYCQFDLFGMETSLYQLNQQVDMPSDAERVNRIKWLVEDGRADKITVAHDVHTKHRLMKYGGHGYSHILLNVVPQMRTKGLTDEVIQGILIKNPQKWLGVDPDYQPRSITVL</sequence>
<dbReference type="OrthoDB" id="9998343at2759"/>
<feature type="binding site" evidence="5">
    <location>
        <position position="182"/>
    </location>
    <ligand>
        <name>a divalent metal cation</name>
        <dbReference type="ChEBI" id="CHEBI:60240"/>
        <label>1</label>
    </ligand>
</feature>
<comment type="caution">
    <text evidence="7">The sequence shown here is derived from an EMBL/GenBank/DDBJ whole genome shotgun (WGS) entry which is preliminary data.</text>
</comment>
<keyword evidence="8" id="KW-1185">Reference proteome</keyword>
<feature type="binding site" evidence="5">
    <location>
        <position position="27"/>
    </location>
    <ligand>
        <name>a divalent metal cation</name>
        <dbReference type="ChEBI" id="CHEBI:60240"/>
        <label>1</label>
    </ligand>
</feature>
<accession>A0A8S1CXR6</accession>
<dbReference type="GO" id="GO:0016788">
    <property type="term" value="F:hydrolase activity, acting on ester bonds"/>
    <property type="evidence" value="ECO:0007669"/>
    <property type="project" value="InterPro"/>
</dbReference>
<gene>
    <name evidence="7" type="ORF">CLODIP_2_CD02391</name>
</gene>